<dbReference type="Proteomes" id="UP000184211">
    <property type="component" value="Unassembled WGS sequence"/>
</dbReference>
<keyword evidence="3" id="KW-1185">Reference proteome</keyword>
<evidence type="ECO:0000256" key="1">
    <source>
        <dbReference type="SAM" id="SignalP"/>
    </source>
</evidence>
<keyword evidence="1" id="KW-0732">Signal</keyword>
<accession>A0A1M5VT51</accession>
<name>A0A1M5VT51_9RHOB</name>
<sequence>MNAILQRLWLILLGSVSATALVAASAPKEEVAEPLAPKVEKKEEILAPRTGVQTLFDLDLRRWPEERFYENLSAQIDALSHSHGVEGRVVMMDIAEIYLGQMMLYEAGSVLEGINGAGASREMRLRALRDAHRLLDGYPVDDFETSPLAAPNRVDRAFWAVLQAISSGDPVMLAENLEPGLLGLMHQTRPVAHKMLPILTEAMIEVGAHVHAEQALRLLEDFPDLSEAPVGSFLRGRAHQFINNESSALAAYFEAAKGFDRYAARARLALAKMALDDGGRGAILAARDVLEHGKNSWKGDFLEVQNLQTLAEVYVKNQDDIAALTAYGTIMLRFPGTAASDQAEEKASARLQAVYAAGEAGDIPLSHWLSVHYQLVPAFRYYAAFPKYVERVGDHLYKTGGTSMAADEYQRGLDLLRDLRIHHPERADDDLEFQLHLKKAEALAAGGQYREAKELLASLEMPDAADQREVVNRLRASVYAKIGDAEGLLRTHVKTPTPSNLRHVAQALWAKGNWAEAITFYERLWQEFPGQFDADDATYLLIAAHRADRDDVTDRVISFFPKLTESEGWMEIAQSFRTDPPPVFPLSRYAADNRIDRLQKSLENLSKSGL</sequence>
<dbReference type="EMBL" id="FQWM01000009">
    <property type="protein sequence ID" value="SHH78368.1"/>
    <property type="molecule type" value="Genomic_DNA"/>
</dbReference>
<evidence type="ECO:0000313" key="2">
    <source>
        <dbReference type="EMBL" id="SHH78368.1"/>
    </source>
</evidence>
<dbReference type="Pfam" id="PF13174">
    <property type="entry name" value="TPR_6"/>
    <property type="match status" value="1"/>
</dbReference>
<dbReference type="InterPro" id="IPR011990">
    <property type="entry name" value="TPR-like_helical_dom_sf"/>
</dbReference>
<protein>
    <submittedName>
        <fullName evidence="2">Tetratricopeptide repeat-containing protein</fullName>
    </submittedName>
</protein>
<reference evidence="3" key="1">
    <citation type="submission" date="2016-11" db="EMBL/GenBank/DDBJ databases">
        <authorList>
            <person name="Varghese N."/>
            <person name="Submissions S."/>
        </authorList>
    </citation>
    <scope>NUCLEOTIDE SEQUENCE [LARGE SCALE GENOMIC DNA]</scope>
    <source>
        <strain evidence="3">DSM 28223</strain>
    </source>
</reference>
<gene>
    <name evidence="2" type="ORF">SAMN04488044_3249</name>
</gene>
<dbReference type="RefSeq" id="WP_072794081.1">
    <property type="nucleotide sequence ID" value="NZ_FQWM01000009.1"/>
</dbReference>
<feature type="signal peptide" evidence="1">
    <location>
        <begin position="1"/>
        <end position="20"/>
    </location>
</feature>
<organism evidence="2 3">
    <name type="scientific">Cognatishimia maritima</name>
    <dbReference type="NCBI Taxonomy" id="870908"/>
    <lineage>
        <taxon>Bacteria</taxon>
        <taxon>Pseudomonadati</taxon>
        <taxon>Pseudomonadota</taxon>
        <taxon>Alphaproteobacteria</taxon>
        <taxon>Rhodobacterales</taxon>
        <taxon>Paracoccaceae</taxon>
        <taxon>Cognatishimia</taxon>
    </lineage>
</organism>
<dbReference type="SUPFAM" id="SSF48452">
    <property type="entry name" value="TPR-like"/>
    <property type="match status" value="2"/>
</dbReference>
<evidence type="ECO:0000313" key="3">
    <source>
        <dbReference type="Proteomes" id="UP000184211"/>
    </source>
</evidence>
<dbReference type="InterPro" id="IPR019734">
    <property type="entry name" value="TPR_rpt"/>
</dbReference>
<dbReference type="OrthoDB" id="7796036at2"/>
<proteinExistence type="predicted"/>
<feature type="chain" id="PRO_5009914504" evidence="1">
    <location>
        <begin position="21"/>
        <end position="610"/>
    </location>
</feature>
<dbReference type="AlphaFoldDB" id="A0A1M5VT51"/>
<dbReference type="Gene3D" id="1.25.40.10">
    <property type="entry name" value="Tetratricopeptide repeat domain"/>
    <property type="match status" value="2"/>
</dbReference>
<dbReference type="STRING" id="870908.SAMN04488044_3249"/>